<dbReference type="EMBL" id="CM042883">
    <property type="protein sequence ID" value="KAI4375658.1"/>
    <property type="molecule type" value="Genomic_DNA"/>
</dbReference>
<comment type="caution">
    <text evidence="1">The sequence shown here is derived from an EMBL/GenBank/DDBJ whole genome shotgun (WGS) entry which is preliminary data.</text>
</comment>
<sequence>MKFETDDPDSTRRSDSLKHWFKSWEELRRDKLTASTFASAIGFWPRRRTQLWLEKIGYLKPFSGNDATWWNNVMEKKALERYKMITENEVLLPDFQVYGKFNSEDSWLAASPDGVVDTGVYGLSSGGVLEIKCPYYGGEKDKHEVWRRVPLYFIPQVQGLMEILDRDWMDFYAWSLKGSSLFRVFRSREYWDLLKIALSDFWWNHVQPAKEIYSRQVISDPLYELRAFRPGRKHALCRDIVCKSKSIVDDSELLFHESKNIVGREGGRKQWTRQRILVGS</sequence>
<dbReference type="Proteomes" id="UP001057402">
    <property type="component" value="Chromosome 4"/>
</dbReference>
<evidence type="ECO:0000313" key="2">
    <source>
        <dbReference type="Proteomes" id="UP001057402"/>
    </source>
</evidence>
<keyword evidence="2" id="KW-1185">Reference proteome</keyword>
<reference evidence="2" key="1">
    <citation type="journal article" date="2023" name="Front. Plant Sci.">
        <title>Chromosomal-level genome assembly of Melastoma candidum provides insights into trichome evolution.</title>
        <authorList>
            <person name="Zhong Y."/>
            <person name="Wu W."/>
            <person name="Sun C."/>
            <person name="Zou P."/>
            <person name="Liu Y."/>
            <person name="Dai S."/>
            <person name="Zhou R."/>
        </authorList>
    </citation>
    <scope>NUCLEOTIDE SEQUENCE [LARGE SCALE GENOMIC DNA]</scope>
</reference>
<accession>A0ACB9R9R1</accession>
<protein>
    <submittedName>
        <fullName evidence="1">Uncharacterized protein</fullName>
    </submittedName>
</protein>
<evidence type="ECO:0000313" key="1">
    <source>
        <dbReference type="EMBL" id="KAI4375658.1"/>
    </source>
</evidence>
<organism evidence="1 2">
    <name type="scientific">Melastoma candidum</name>
    <dbReference type="NCBI Taxonomy" id="119954"/>
    <lineage>
        <taxon>Eukaryota</taxon>
        <taxon>Viridiplantae</taxon>
        <taxon>Streptophyta</taxon>
        <taxon>Embryophyta</taxon>
        <taxon>Tracheophyta</taxon>
        <taxon>Spermatophyta</taxon>
        <taxon>Magnoliopsida</taxon>
        <taxon>eudicotyledons</taxon>
        <taxon>Gunneridae</taxon>
        <taxon>Pentapetalae</taxon>
        <taxon>rosids</taxon>
        <taxon>malvids</taxon>
        <taxon>Myrtales</taxon>
        <taxon>Melastomataceae</taxon>
        <taxon>Melastomatoideae</taxon>
        <taxon>Melastomateae</taxon>
        <taxon>Melastoma</taxon>
    </lineage>
</organism>
<gene>
    <name evidence="1" type="ORF">MLD38_013505</name>
</gene>
<name>A0ACB9R9R1_9MYRT</name>
<proteinExistence type="predicted"/>